<accession>A0ABU3QQI1</accession>
<evidence type="ECO:0000259" key="2">
    <source>
        <dbReference type="Pfam" id="PF01648"/>
    </source>
</evidence>
<dbReference type="Proteomes" id="UP001250181">
    <property type="component" value="Unassembled WGS sequence"/>
</dbReference>
<evidence type="ECO:0000313" key="3">
    <source>
        <dbReference type="EMBL" id="MDT9685023.1"/>
    </source>
</evidence>
<dbReference type="InterPro" id="IPR008278">
    <property type="entry name" value="4-PPantetheinyl_Trfase_dom"/>
</dbReference>
<dbReference type="EMBL" id="JAWCTQ010000035">
    <property type="protein sequence ID" value="MDT9685023.1"/>
    <property type="molecule type" value="Genomic_DNA"/>
</dbReference>
<feature type="domain" description="4'-phosphopantetheinyl transferase" evidence="2">
    <location>
        <begin position="20"/>
        <end position="101"/>
    </location>
</feature>
<sequence>MTHCSGYRAAVVAWAGAFRSLGIDAEVHQPLPDGGLRLTSSPAERRHLAELVARNAQVHWDTLLFAVKESVYKAWYLLGGVTLDFVDAEVELDPDSETFTARLSPPETMAEGDGPVFFEGRWRVADGMVQAASAVPNRARS</sequence>
<dbReference type="InterPro" id="IPR003542">
    <property type="entry name" value="Enbac_synth_compD-like"/>
</dbReference>
<dbReference type="Pfam" id="PF01648">
    <property type="entry name" value="ACPS"/>
    <property type="match status" value="1"/>
</dbReference>
<protein>
    <submittedName>
        <fullName evidence="3">4'-phosphopantetheinyl transferase superfamily protein</fullName>
    </submittedName>
</protein>
<dbReference type="GO" id="GO:0016740">
    <property type="term" value="F:transferase activity"/>
    <property type="evidence" value="ECO:0007669"/>
    <property type="project" value="UniProtKB-KW"/>
</dbReference>
<dbReference type="InterPro" id="IPR037143">
    <property type="entry name" value="4-PPantetheinyl_Trfase_dom_sf"/>
</dbReference>
<dbReference type="PANTHER" id="PTHR38096">
    <property type="entry name" value="ENTEROBACTIN SYNTHASE COMPONENT D"/>
    <property type="match status" value="1"/>
</dbReference>
<organism evidence="3 4">
    <name type="scientific">Streptomyces tamarix</name>
    <dbReference type="NCBI Taxonomy" id="3078565"/>
    <lineage>
        <taxon>Bacteria</taxon>
        <taxon>Bacillati</taxon>
        <taxon>Actinomycetota</taxon>
        <taxon>Actinomycetes</taxon>
        <taxon>Kitasatosporales</taxon>
        <taxon>Streptomycetaceae</taxon>
        <taxon>Streptomyces</taxon>
    </lineage>
</organism>
<reference evidence="3 4" key="1">
    <citation type="submission" date="2023-09" db="EMBL/GenBank/DDBJ databases">
        <title>Streptomyces sp. nov.: A antagonism against Alternaria gaisen Producing Streptochlin, Isolated from Tamarix root soil.</title>
        <authorList>
            <person name="Chen Y."/>
        </authorList>
    </citation>
    <scope>NUCLEOTIDE SEQUENCE [LARGE SCALE GENOMIC DNA]</scope>
    <source>
        <strain evidence="3 4">TRM76323</strain>
    </source>
</reference>
<evidence type="ECO:0000256" key="1">
    <source>
        <dbReference type="ARBA" id="ARBA00022679"/>
    </source>
</evidence>
<keyword evidence="4" id="KW-1185">Reference proteome</keyword>
<keyword evidence="1 3" id="KW-0808">Transferase</keyword>
<gene>
    <name evidence="3" type="ORF">RND61_23615</name>
</gene>
<dbReference type="RefSeq" id="WP_315880070.1">
    <property type="nucleotide sequence ID" value="NZ_JAWCTQ010000035.1"/>
</dbReference>
<comment type="caution">
    <text evidence="3">The sequence shown here is derived from an EMBL/GenBank/DDBJ whole genome shotgun (WGS) entry which is preliminary data.</text>
</comment>
<proteinExistence type="predicted"/>
<dbReference type="SUPFAM" id="SSF56214">
    <property type="entry name" value="4'-phosphopantetheinyl transferase"/>
    <property type="match status" value="1"/>
</dbReference>
<name>A0ABU3QQI1_9ACTN</name>
<evidence type="ECO:0000313" key="4">
    <source>
        <dbReference type="Proteomes" id="UP001250181"/>
    </source>
</evidence>
<dbReference type="PANTHER" id="PTHR38096:SF1">
    <property type="entry name" value="ENTEROBACTIN SYNTHASE COMPONENT D"/>
    <property type="match status" value="1"/>
</dbReference>